<feature type="region of interest" description="Disordered" evidence="1">
    <location>
        <begin position="262"/>
        <end position="305"/>
    </location>
</feature>
<protein>
    <submittedName>
        <fullName evidence="4">Uncharacterized protein</fullName>
    </submittedName>
</protein>
<evidence type="ECO:0000256" key="1">
    <source>
        <dbReference type="SAM" id="MobiDB-lite"/>
    </source>
</evidence>
<reference evidence="4" key="1">
    <citation type="submission" date="2022-02" db="EMBL/GenBank/DDBJ databases">
        <authorList>
            <person name="King R."/>
        </authorList>
    </citation>
    <scope>NUCLEOTIDE SEQUENCE</scope>
</reference>
<gene>
    <name evidence="4" type="ORF">SPLIT_LOCUS2199</name>
</gene>
<keyword evidence="2" id="KW-0472">Membrane</keyword>
<dbReference type="AlphaFoldDB" id="A0A9P0MZD4"/>
<feature type="compositionally biased region" description="Polar residues" evidence="1">
    <location>
        <begin position="277"/>
        <end position="291"/>
    </location>
</feature>
<feature type="chain" id="PRO_5040435737" evidence="3">
    <location>
        <begin position="25"/>
        <end position="1072"/>
    </location>
</feature>
<feature type="signal peptide" evidence="3">
    <location>
        <begin position="1"/>
        <end position="24"/>
    </location>
</feature>
<sequence>MGMIWKSAMPLLTTLAALVIIVHSAEEDLEAEYRHDLRPRALDTGAPNYDQPWRGMEAEPPLQEPRTADNWDNDSPDGLPKRRRIGRKRKRRPQTSSTEDLIPQERFAYPDEAPRPYFDVDFDNTRQTTEMPKRRRKKPENRPSRWTDDVVELERPMRRRGQRRKRPSLDKWPELSEFSQAVPPQLNTEPLEHHNVDDMRAELRRDAPIYENKKELAELSPTKIKVEFDQLGTNIEFPSVDDREAVVEPKVQLVEDKSLSEFSSENVGMAPLRPMKRSQSVSSQDQHNKTPVSKKLDKPQDSNLMDPLTLKDILKRSNGTSLSEILQQHNLSLTDLLNGKQHAVSIFKSPDSLEIQNKNPTEPRNDMIDNKQDIREKEAEEQTLVNVETKYASQPAVEYPTPDETQTDIPKKDEDEEITTTLKPVEPTPKISTRRRFPIGTRKKLRMRPMLNNTYKGQLSRDLVALNSRKYSHHRRNVTKSREWKDVLPMMQNNTKDEKNTTTIEIETTTAAVIIDESTIAIEVIINNNSSEEINIEDDQSNKLDDVNMDITETTVTTVTYIKETTTETPKPTTEKPTVVVRPAVNTSGLRRQAFNNRLKRKRLKHKNATTEPPQDDLIKHLFGLGNLVSSSEFIARTQGPKSVEEDTDTTALDDFITTESSRNTEIDLAQSTIKVSTFVTQPPSATEETAKIEIEEILNDTRTSAKLSKILMERNMTLSELVEHRERGSSHVHLADIFHNASREPNPPEPFLSKSLLEPISKETYPLRALLDANLHDPNTKITTDEPTMINNVHIPVVMDYRNNVNENAENMGIMSLFNNYTKTGNKSTSMNDSEGKPYKTSILTADITNATNVSDTNREGRVLKVDQTESQDDVVSWNEIFSLMGRNHNNDTPSNTLEGLKDPIKPFKKIRLDEDADGDGLIVLEDLQHLTNFENNIASASDEKIEINPYESSDPVHASGILDKIPSQTKSVTVATASIAGLAMVLFLLTYAMFKWKQQRSVIRKKRSFGDERIPTPVFENRKGHKNNSSTRSISPMLQTTNIYTLNTLDSQNGKDSPDYMWDTLRKPFQ</sequence>
<evidence type="ECO:0000313" key="4">
    <source>
        <dbReference type="EMBL" id="CAH1636837.1"/>
    </source>
</evidence>
<keyword evidence="2" id="KW-1133">Transmembrane helix</keyword>
<evidence type="ECO:0000256" key="3">
    <source>
        <dbReference type="SAM" id="SignalP"/>
    </source>
</evidence>
<dbReference type="EMBL" id="LR824545">
    <property type="protein sequence ID" value="CAH1636837.1"/>
    <property type="molecule type" value="Genomic_DNA"/>
</dbReference>
<keyword evidence="5" id="KW-1185">Reference proteome</keyword>
<feature type="region of interest" description="Disordered" evidence="1">
    <location>
        <begin position="41"/>
        <end position="193"/>
    </location>
</feature>
<keyword evidence="2" id="KW-0812">Transmembrane</keyword>
<name>A0A9P0MZD4_SPOLI</name>
<evidence type="ECO:0000256" key="2">
    <source>
        <dbReference type="SAM" id="Phobius"/>
    </source>
</evidence>
<keyword evidence="3" id="KW-0732">Signal</keyword>
<accession>A0A9P0MZD4</accession>
<feature type="compositionally biased region" description="Basic and acidic residues" evidence="1">
    <location>
        <begin position="140"/>
        <end position="156"/>
    </location>
</feature>
<feature type="transmembrane region" description="Helical" evidence="2">
    <location>
        <begin position="974"/>
        <end position="996"/>
    </location>
</feature>
<feature type="region of interest" description="Disordered" evidence="1">
    <location>
        <begin position="1016"/>
        <end position="1035"/>
    </location>
</feature>
<evidence type="ECO:0000313" key="5">
    <source>
        <dbReference type="Proteomes" id="UP001153321"/>
    </source>
</evidence>
<dbReference type="Proteomes" id="UP001153321">
    <property type="component" value="Chromosome 14"/>
</dbReference>
<feature type="compositionally biased region" description="Basic residues" evidence="1">
    <location>
        <begin position="81"/>
        <end position="93"/>
    </location>
</feature>
<proteinExistence type="predicted"/>
<feature type="compositionally biased region" description="Basic residues" evidence="1">
    <location>
        <begin position="157"/>
        <end position="166"/>
    </location>
</feature>
<organism evidence="4 5">
    <name type="scientific">Spodoptera littoralis</name>
    <name type="common">Egyptian cotton leafworm</name>
    <dbReference type="NCBI Taxonomy" id="7109"/>
    <lineage>
        <taxon>Eukaryota</taxon>
        <taxon>Metazoa</taxon>
        <taxon>Ecdysozoa</taxon>
        <taxon>Arthropoda</taxon>
        <taxon>Hexapoda</taxon>
        <taxon>Insecta</taxon>
        <taxon>Pterygota</taxon>
        <taxon>Neoptera</taxon>
        <taxon>Endopterygota</taxon>
        <taxon>Lepidoptera</taxon>
        <taxon>Glossata</taxon>
        <taxon>Ditrysia</taxon>
        <taxon>Noctuoidea</taxon>
        <taxon>Noctuidae</taxon>
        <taxon>Amphipyrinae</taxon>
        <taxon>Spodoptera</taxon>
    </lineage>
</organism>